<comment type="similarity">
    <text evidence="5">Belongs to the COX19 family.</text>
</comment>
<evidence type="ECO:0000313" key="9">
    <source>
        <dbReference type="Proteomes" id="UP000800036"/>
    </source>
</evidence>
<feature type="compositionally biased region" description="Gly residues" evidence="6">
    <location>
        <begin position="1"/>
        <end position="12"/>
    </location>
</feature>
<evidence type="ECO:0000256" key="6">
    <source>
        <dbReference type="SAM" id="MobiDB-lite"/>
    </source>
</evidence>
<reference evidence="8" key="1">
    <citation type="journal article" date="2020" name="Stud. Mycol.">
        <title>101 Dothideomycetes genomes: a test case for predicting lifestyles and emergence of pathogens.</title>
        <authorList>
            <person name="Haridas S."/>
            <person name="Albert R."/>
            <person name="Binder M."/>
            <person name="Bloem J."/>
            <person name="Labutti K."/>
            <person name="Salamov A."/>
            <person name="Andreopoulos B."/>
            <person name="Baker S."/>
            <person name="Barry K."/>
            <person name="Bills G."/>
            <person name="Bluhm B."/>
            <person name="Cannon C."/>
            <person name="Castanera R."/>
            <person name="Culley D."/>
            <person name="Daum C."/>
            <person name="Ezra D."/>
            <person name="Gonzalez J."/>
            <person name="Henrissat B."/>
            <person name="Kuo A."/>
            <person name="Liang C."/>
            <person name="Lipzen A."/>
            <person name="Lutzoni F."/>
            <person name="Magnuson J."/>
            <person name="Mondo S."/>
            <person name="Nolan M."/>
            <person name="Ohm R."/>
            <person name="Pangilinan J."/>
            <person name="Park H.-J."/>
            <person name="Ramirez L."/>
            <person name="Alfaro M."/>
            <person name="Sun H."/>
            <person name="Tritt A."/>
            <person name="Yoshinaga Y."/>
            <person name="Zwiers L.-H."/>
            <person name="Turgeon B."/>
            <person name="Goodwin S."/>
            <person name="Spatafora J."/>
            <person name="Crous P."/>
            <person name="Grigoriev I."/>
        </authorList>
    </citation>
    <scope>NUCLEOTIDE SEQUENCE</scope>
    <source>
        <strain evidence="8">CBS 107.79</strain>
    </source>
</reference>
<evidence type="ECO:0000313" key="8">
    <source>
        <dbReference type="EMBL" id="KAF1975030.1"/>
    </source>
</evidence>
<organism evidence="8 9">
    <name type="scientific">Bimuria novae-zelandiae CBS 107.79</name>
    <dbReference type="NCBI Taxonomy" id="1447943"/>
    <lineage>
        <taxon>Eukaryota</taxon>
        <taxon>Fungi</taxon>
        <taxon>Dikarya</taxon>
        <taxon>Ascomycota</taxon>
        <taxon>Pezizomycotina</taxon>
        <taxon>Dothideomycetes</taxon>
        <taxon>Pleosporomycetidae</taxon>
        <taxon>Pleosporales</taxon>
        <taxon>Massarineae</taxon>
        <taxon>Didymosphaeriaceae</taxon>
        <taxon>Bimuria</taxon>
    </lineage>
</organism>
<dbReference type="Proteomes" id="UP000800036">
    <property type="component" value="Unassembled WGS sequence"/>
</dbReference>
<proteinExistence type="inferred from homology"/>
<dbReference type="AlphaFoldDB" id="A0A6A5VE89"/>
<dbReference type="EMBL" id="ML976672">
    <property type="protein sequence ID" value="KAF1975030.1"/>
    <property type="molecule type" value="Genomic_DNA"/>
</dbReference>
<feature type="region of interest" description="Disordered" evidence="6">
    <location>
        <begin position="1"/>
        <end position="29"/>
    </location>
</feature>
<comment type="function">
    <text evidence="4">Required for the assembly of mitochondrial cytochrome c oxidase.</text>
</comment>
<feature type="compositionally biased region" description="Low complexity" evidence="6">
    <location>
        <begin position="94"/>
        <end position="107"/>
    </location>
</feature>
<gene>
    <name evidence="8" type="ORF">BU23DRAFT_530802</name>
</gene>
<protein>
    <recommendedName>
        <fullName evidence="7">CHCH domain-containing protein</fullName>
    </recommendedName>
</protein>
<name>A0A6A5VE89_9PLEO</name>
<evidence type="ECO:0000256" key="5">
    <source>
        <dbReference type="ARBA" id="ARBA00038223"/>
    </source>
</evidence>
<dbReference type="PANTHER" id="PTHR21107:SF2">
    <property type="entry name" value="CYTOCHROME C OXIDASE ASSEMBLY PROTEIN COX19"/>
    <property type="match status" value="1"/>
</dbReference>
<evidence type="ECO:0000259" key="7">
    <source>
        <dbReference type="Pfam" id="PF06747"/>
    </source>
</evidence>
<dbReference type="InterPro" id="IPR051383">
    <property type="entry name" value="COX19"/>
</dbReference>
<evidence type="ECO:0000256" key="3">
    <source>
        <dbReference type="ARBA" id="ARBA00023157"/>
    </source>
</evidence>
<evidence type="ECO:0000256" key="4">
    <source>
        <dbReference type="ARBA" id="ARBA00037279"/>
    </source>
</evidence>
<dbReference type="InterPro" id="IPR010625">
    <property type="entry name" value="CHCH"/>
</dbReference>
<dbReference type="Pfam" id="PF06747">
    <property type="entry name" value="CHCH"/>
    <property type="match status" value="1"/>
</dbReference>
<evidence type="ECO:0000256" key="1">
    <source>
        <dbReference type="ARBA" id="ARBA00004496"/>
    </source>
</evidence>
<feature type="region of interest" description="Disordered" evidence="6">
    <location>
        <begin position="75"/>
        <end position="113"/>
    </location>
</feature>
<dbReference type="OrthoDB" id="268594at2759"/>
<keyword evidence="3" id="KW-1015">Disulfide bond</keyword>
<dbReference type="PROSITE" id="PS51808">
    <property type="entry name" value="CHCH"/>
    <property type="match status" value="1"/>
</dbReference>
<dbReference type="GO" id="GO:0033617">
    <property type="term" value="P:mitochondrial respiratory chain complex IV assembly"/>
    <property type="evidence" value="ECO:0007669"/>
    <property type="project" value="TreeGrafter"/>
</dbReference>
<sequence length="113" mass="12306">MSTFGGPGGGQKVGRPTPPERGSFPLDHDGECKHIMQRYLTCIKSHRGTNDPECRNLSKSYLSCRMERNLMAPDSFRNLGFGDDADTPSPTLNTATAAPSQQQPQASDKPRPS</sequence>
<dbReference type="PANTHER" id="PTHR21107">
    <property type="entry name" value="CYTOCHROME C OXIDASE ASSEMBLY PROTEIN COX19"/>
    <property type="match status" value="1"/>
</dbReference>
<comment type="subcellular location">
    <subcellularLocation>
        <location evidence="1">Cytoplasm</location>
    </subcellularLocation>
</comment>
<keyword evidence="2" id="KW-0963">Cytoplasm</keyword>
<evidence type="ECO:0000256" key="2">
    <source>
        <dbReference type="ARBA" id="ARBA00022490"/>
    </source>
</evidence>
<feature type="domain" description="CHCH" evidence="7">
    <location>
        <begin position="32"/>
        <end position="67"/>
    </location>
</feature>
<dbReference type="GO" id="GO:0005758">
    <property type="term" value="C:mitochondrial intermembrane space"/>
    <property type="evidence" value="ECO:0007669"/>
    <property type="project" value="TreeGrafter"/>
</dbReference>
<accession>A0A6A5VE89</accession>
<keyword evidence="9" id="KW-1185">Reference proteome</keyword>